<dbReference type="AlphaFoldDB" id="A0A2J6TL02"/>
<dbReference type="Proteomes" id="UP000235371">
    <property type="component" value="Unassembled WGS sequence"/>
</dbReference>
<dbReference type="RefSeq" id="XP_024740605.1">
    <property type="nucleotide sequence ID" value="XM_024888358.1"/>
</dbReference>
<dbReference type="GeneID" id="36596434"/>
<keyword evidence="1" id="KW-0732">Signal</keyword>
<keyword evidence="3" id="KW-1185">Reference proteome</keyword>
<organism evidence="2 3">
    <name type="scientific">Hyaloscypha bicolor E</name>
    <dbReference type="NCBI Taxonomy" id="1095630"/>
    <lineage>
        <taxon>Eukaryota</taxon>
        <taxon>Fungi</taxon>
        <taxon>Dikarya</taxon>
        <taxon>Ascomycota</taxon>
        <taxon>Pezizomycotina</taxon>
        <taxon>Leotiomycetes</taxon>
        <taxon>Helotiales</taxon>
        <taxon>Hyaloscyphaceae</taxon>
        <taxon>Hyaloscypha</taxon>
        <taxon>Hyaloscypha bicolor</taxon>
    </lineage>
</organism>
<evidence type="ECO:0000313" key="3">
    <source>
        <dbReference type="Proteomes" id="UP000235371"/>
    </source>
</evidence>
<dbReference type="EMBL" id="KZ613780">
    <property type="protein sequence ID" value="PMD63701.1"/>
    <property type="molecule type" value="Genomic_DNA"/>
</dbReference>
<accession>A0A2J6TL02</accession>
<dbReference type="InParanoid" id="A0A2J6TL02"/>
<name>A0A2J6TL02_9HELO</name>
<proteinExistence type="predicted"/>
<reference evidence="2 3" key="1">
    <citation type="submission" date="2016-04" db="EMBL/GenBank/DDBJ databases">
        <title>A degradative enzymes factory behind the ericoid mycorrhizal symbiosis.</title>
        <authorList>
            <consortium name="DOE Joint Genome Institute"/>
            <person name="Martino E."/>
            <person name="Morin E."/>
            <person name="Grelet G."/>
            <person name="Kuo A."/>
            <person name="Kohler A."/>
            <person name="Daghino S."/>
            <person name="Barry K."/>
            <person name="Choi C."/>
            <person name="Cichocki N."/>
            <person name="Clum A."/>
            <person name="Copeland A."/>
            <person name="Hainaut M."/>
            <person name="Haridas S."/>
            <person name="Labutti K."/>
            <person name="Lindquist E."/>
            <person name="Lipzen A."/>
            <person name="Khouja H.-R."/>
            <person name="Murat C."/>
            <person name="Ohm R."/>
            <person name="Olson A."/>
            <person name="Spatafora J."/>
            <person name="Veneault-Fourrey C."/>
            <person name="Henrissat B."/>
            <person name="Grigoriev I."/>
            <person name="Martin F."/>
            <person name="Perotto S."/>
        </authorList>
    </citation>
    <scope>NUCLEOTIDE SEQUENCE [LARGE SCALE GENOMIC DNA]</scope>
    <source>
        <strain evidence="2 3">E</strain>
    </source>
</reference>
<sequence length="73" mass="8054">FLLALSFIITINKLQGQLFEAVGVDLRSPVFSYGQFYMAALRVISQAGLCILLPPDINHMSNIVYPEILQGLA</sequence>
<gene>
    <name evidence="2" type="ORF">K444DRAFT_715697</name>
</gene>
<feature type="non-terminal residue" evidence="2">
    <location>
        <position position="1"/>
    </location>
</feature>
<feature type="chain" id="PRO_5014428173" evidence="1">
    <location>
        <begin position="17"/>
        <end position="73"/>
    </location>
</feature>
<protein>
    <submittedName>
        <fullName evidence="2">Uncharacterized protein</fullName>
    </submittedName>
</protein>
<evidence type="ECO:0000256" key="1">
    <source>
        <dbReference type="SAM" id="SignalP"/>
    </source>
</evidence>
<feature type="signal peptide" evidence="1">
    <location>
        <begin position="1"/>
        <end position="16"/>
    </location>
</feature>
<evidence type="ECO:0000313" key="2">
    <source>
        <dbReference type="EMBL" id="PMD63701.1"/>
    </source>
</evidence>
<dbReference type="STRING" id="1095630.A0A2J6TL02"/>
<dbReference type="OrthoDB" id="432234at2759"/>